<protein>
    <submittedName>
        <fullName evidence="1">Uncharacterized protein</fullName>
    </submittedName>
</protein>
<dbReference type="AlphaFoldDB" id="A0A6H1ZPI5"/>
<dbReference type="EMBL" id="MT144158">
    <property type="protein sequence ID" value="QJA49843.1"/>
    <property type="molecule type" value="Genomic_DNA"/>
</dbReference>
<dbReference type="EMBL" id="MT141528">
    <property type="protein sequence ID" value="QJA64862.1"/>
    <property type="molecule type" value="Genomic_DNA"/>
</dbReference>
<evidence type="ECO:0000313" key="1">
    <source>
        <dbReference type="EMBL" id="QJA49843.1"/>
    </source>
</evidence>
<sequence length="88" mass="10573">MVGTGYFNHRLIKVHNHYDCWLKEVEQRAKDWFFQHDFEPKRMSPEKKAQLNRLRAKRYYIRQKGGEPNAVMEKLEAIERQIAIVKAG</sequence>
<accession>A0A6H1ZPI5</accession>
<dbReference type="EMBL" id="MT142433">
    <property type="protein sequence ID" value="QJA80722.1"/>
    <property type="molecule type" value="Genomic_DNA"/>
</dbReference>
<reference evidence="1" key="1">
    <citation type="submission" date="2020-03" db="EMBL/GenBank/DDBJ databases">
        <title>The deep terrestrial virosphere.</title>
        <authorList>
            <person name="Holmfeldt K."/>
            <person name="Nilsson E."/>
            <person name="Simone D."/>
            <person name="Lopez-Fernandez M."/>
            <person name="Wu X."/>
            <person name="de Brujin I."/>
            <person name="Lundin D."/>
            <person name="Andersson A."/>
            <person name="Bertilsson S."/>
            <person name="Dopson M."/>
        </authorList>
    </citation>
    <scope>NUCLEOTIDE SEQUENCE</scope>
    <source>
        <strain evidence="3">MM415A00666</strain>
        <strain evidence="2">MM415B00458</strain>
        <strain evidence="1">TM448A01515</strain>
    </source>
</reference>
<organism evidence="1">
    <name type="scientific">viral metagenome</name>
    <dbReference type="NCBI Taxonomy" id="1070528"/>
    <lineage>
        <taxon>unclassified sequences</taxon>
        <taxon>metagenomes</taxon>
        <taxon>organismal metagenomes</taxon>
    </lineage>
</organism>
<evidence type="ECO:0000313" key="3">
    <source>
        <dbReference type="EMBL" id="QJA80722.1"/>
    </source>
</evidence>
<gene>
    <name evidence="3" type="ORF">MM415A00666_0004</name>
    <name evidence="2" type="ORF">MM415B00458_0013</name>
    <name evidence="1" type="ORF">TM448A01515_0004</name>
</gene>
<name>A0A6H1ZPI5_9ZZZZ</name>
<proteinExistence type="predicted"/>
<evidence type="ECO:0000313" key="2">
    <source>
        <dbReference type="EMBL" id="QJA64862.1"/>
    </source>
</evidence>